<feature type="binding site" evidence="6">
    <location>
        <position position="193"/>
    </location>
    <ligand>
        <name>ATP</name>
        <dbReference type="ChEBI" id="CHEBI:30616"/>
    </ligand>
</feature>
<feature type="compositionally biased region" description="Low complexity" evidence="7">
    <location>
        <begin position="1260"/>
        <end position="1270"/>
    </location>
</feature>
<feature type="region of interest" description="Disordered" evidence="7">
    <location>
        <begin position="1389"/>
        <end position="1412"/>
    </location>
</feature>
<feature type="region of interest" description="Disordered" evidence="7">
    <location>
        <begin position="974"/>
        <end position="996"/>
    </location>
</feature>
<feature type="compositionally biased region" description="Basic and acidic residues" evidence="7">
    <location>
        <begin position="725"/>
        <end position="739"/>
    </location>
</feature>
<feature type="compositionally biased region" description="Polar residues" evidence="7">
    <location>
        <begin position="762"/>
        <end position="773"/>
    </location>
</feature>
<proteinExistence type="predicted"/>
<feature type="region of interest" description="Disordered" evidence="7">
    <location>
        <begin position="598"/>
        <end position="622"/>
    </location>
</feature>
<dbReference type="PRINTS" id="PR00109">
    <property type="entry name" value="TYRKINASE"/>
</dbReference>
<dbReference type="PROSITE" id="PS00108">
    <property type="entry name" value="PROTEIN_KINASE_ST"/>
    <property type="match status" value="1"/>
</dbReference>
<dbReference type="Gene3D" id="1.10.510.10">
    <property type="entry name" value="Transferase(Phosphotransferase) domain 1"/>
    <property type="match status" value="1"/>
</dbReference>
<keyword evidence="5 6" id="KW-0067">ATP-binding</keyword>
<dbReference type="InterPro" id="IPR001245">
    <property type="entry name" value="Ser-Thr/Tyr_kinase_cat_dom"/>
</dbReference>
<feature type="domain" description="Protein kinase" evidence="8">
    <location>
        <begin position="166"/>
        <end position="426"/>
    </location>
</feature>
<evidence type="ECO:0000256" key="6">
    <source>
        <dbReference type="PROSITE-ProRule" id="PRU10141"/>
    </source>
</evidence>
<evidence type="ECO:0000256" key="1">
    <source>
        <dbReference type="ARBA" id="ARBA00022527"/>
    </source>
</evidence>
<feature type="region of interest" description="Disordered" evidence="7">
    <location>
        <begin position="1347"/>
        <end position="1373"/>
    </location>
</feature>
<evidence type="ECO:0000256" key="3">
    <source>
        <dbReference type="ARBA" id="ARBA00022741"/>
    </source>
</evidence>
<feature type="region of interest" description="Disordered" evidence="7">
    <location>
        <begin position="1020"/>
        <end position="1054"/>
    </location>
</feature>
<evidence type="ECO:0000313" key="9">
    <source>
        <dbReference type="Proteomes" id="UP000694888"/>
    </source>
</evidence>
<feature type="compositionally biased region" description="Polar residues" evidence="7">
    <location>
        <begin position="95"/>
        <end position="112"/>
    </location>
</feature>
<evidence type="ECO:0000256" key="4">
    <source>
        <dbReference type="ARBA" id="ARBA00022777"/>
    </source>
</evidence>
<evidence type="ECO:0000256" key="7">
    <source>
        <dbReference type="SAM" id="MobiDB-lite"/>
    </source>
</evidence>
<feature type="compositionally biased region" description="Basic and acidic residues" evidence="7">
    <location>
        <begin position="1271"/>
        <end position="1281"/>
    </location>
</feature>
<feature type="compositionally biased region" description="Polar residues" evidence="7">
    <location>
        <begin position="1097"/>
        <end position="1121"/>
    </location>
</feature>
<feature type="region of interest" description="Disordered" evidence="7">
    <location>
        <begin position="434"/>
        <end position="566"/>
    </location>
</feature>
<dbReference type="CDD" id="cd13999">
    <property type="entry name" value="STKc_MAP3K-like"/>
    <property type="match status" value="1"/>
</dbReference>
<dbReference type="PROSITE" id="PS50011">
    <property type="entry name" value="PROTEIN_KINASE_DOM"/>
    <property type="match status" value="1"/>
</dbReference>
<evidence type="ECO:0000259" key="8">
    <source>
        <dbReference type="PROSITE" id="PS50011"/>
    </source>
</evidence>
<dbReference type="SMART" id="SM00220">
    <property type="entry name" value="S_TKc"/>
    <property type="match status" value="1"/>
</dbReference>
<keyword evidence="3 6" id="KW-0547">Nucleotide-binding</keyword>
<feature type="compositionally biased region" description="Basic and acidic residues" evidence="7">
    <location>
        <begin position="1389"/>
        <end position="1398"/>
    </location>
</feature>
<keyword evidence="9" id="KW-1185">Reference proteome</keyword>
<feature type="region of interest" description="Disordered" evidence="7">
    <location>
        <begin position="1"/>
        <end position="112"/>
    </location>
</feature>
<dbReference type="PANTHER" id="PTHR44329:SF288">
    <property type="entry name" value="MITOGEN-ACTIVATED PROTEIN KINASE KINASE KINASE 20"/>
    <property type="match status" value="1"/>
</dbReference>
<feature type="region of interest" description="Disordered" evidence="7">
    <location>
        <begin position="641"/>
        <end position="773"/>
    </location>
</feature>
<dbReference type="Proteomes" id="UP000694888">
    <property type="component" value="Unplaced"/>
</dbReference>
<dbReference type="InterPro" id="IPR000719">
    <property type="entry name" value="Prot_kinase_dom"/>
</dbReference>
<organism evidence="9 10">
    <name type="scientific">Aplysia californica</name>
    <name type="common">California sea hare</name>
    <dbReference type="NCBI Taxonomy" id="6500"/>
    <lineage>
        <taxon>Eukaryota</taxon>
        <taxon>Metazoa</taxon>
        <taxon>Spiralia</taxon>
        <taxon>Lophotrochozoa</taxon>
        <taxon>Mollusca</taxon>
        <taxon>Gastropoda</taxon>
        <taxon>Heterobranchia</taxon>
        <taxon>Euthyneura</taxon>
        <taxon>Tectipleura</taxon>
        <taxon>Aplysiida</taxon>
        <taxon>Aplysioidea</taxon>
        <taxon>Aplysiidae</taxon>
        <taxon>Aplysia</taxon>
    </lineage>
</organism>
<dbReference type="RefSeq" id="XP_012946454.2">
    <property type="nucleotide sequence ID" value="XM_013091000.2"/>
</dbReference>
<dbReference type="Pfam" id="PF07714">
    <property type="entry name" value="PK_Tyr_Ser-Thr"/>
    <property type="match status" value="1"/>
</dbReference>
<evidence type="ECO:0000313" key="10">
    <source>
        <dbReference type="RefSeq" id="XP_012946454.2"/>
    </source>
</evidence>
<keyword evidence="4" id="KW-0418">Kinase</keyword>
<accession>A0ABM1AF32</accession>
<keyword evidence="1" id="KW-0723">Serine/threonine-protein kinase</keyword>
<dbReference type="InterPro" id="IPR011009">
    <property type="entry name" value="Kinase-like_dom_sf"/>
</dbReference>
<name>A0ABM1AF32_APLCA</name>
<reference evidence="10" key="1">
    <citation type="submission" date="2025-08" db="UniProtKB">
        <authorList>
            <consortium name="RefSeq"/>
        </authorList>
    </citation>
    <scope>IDENTIFICATION</scope>
</reference>
<feature type="region of interest" description="Disordered" evidence="7">
    <location>
        <begin position="852"/>
        <end position="890"/>
    </location>
</feature>
<protein>
    <submittedName>
        <fullName evidence="10">Uncharacterized protein LOC101852822</fullName>
    </submittedName>
</protein>
<evidence type="ECO:0000256" key="5">
    <source>
        <dbReference type="ARBA" id="ARBA00022840"/>
    </source>
</evidence>
<feature type="compositionally biased region" description="Basic and acidic residues" evidence="7">
    <location>
        <begin position="868"/>
        <end position="890"/>
    </location>
</feature>
<feature type="compositionally biased region" description="Acidic residues" evidence="7">
    <location>
        <begin position="475"/>
        <end position="497"/>
    </location>
</feature>
<evidence type="ECO:0000256" key="2">
    <source>
        <dbReference type="ARBA" id="ARBA00022679"/>
    </source>
</evidence>
<feature type="region of interest" description="Disordered" evidence="7">
    <location>
        <begin position="1097"/>
        <end position="1122"/>
    </location>
</feature>
<dbReference type="InterPro" id="IPR017441">
    <property type="entry name" value="Protein_kinase_ATP_BS"/>
</dbReference>
<feature type="compositionally biased region" description="Basic and acidic residues" evidence="7">
    <location>
        <begin position="695"/>
        <end position="713"/>
    </location>
</feature>
<feature type="compositionally biased region" description="Polar residues" evidence="7">
    <location>
        <begin position="516"/>
        <end position="527"/>
    </location>
</feature>
<dbReference type="PROSITE" id="PS00107">
    <property type="entry name" value="PROTEIN_KINASE_ATP"/>
    <property type="match status" value="1"/>
</dbReference>
<feature type="compositionally biased region" description="Polar residues" evidence="7">
    <location>
        <begin position="1354"/>
        <end position="1372"/>
    </location>
</feature>
<sequence length="1412" mass="155676">MTFVVTEAEDKMSRSGKNPGMVASGVHLSARERRRQKQAGKLWSTHPRKWLLTNEVPEESAPGSCLGNDSPQELTKATDQTPPVAGANPPFLASSGFSHSENDAGSRSTSKTLLSPRKVELTFAGEDRKNSTHLRQSIRLIKSELGKVHHIEGARKAELERRELIFSEKDVLGEGSFSQVFKGTYRGSDVAIKRLRAPLLSVDKNYFTAEVSMLQELRHPHVVMLLGVCSGDKLPLMVLEFMARGNLHSLLHDATRADLSQEEYCQIGHDVTAGMLYLHLHQPPVLHLDLKSCNVLIGYGTRAKVADFGFSKLKHEADVKVSRASRLEPSQATPAWMAPELLAAGEITPKADVYSFGIILWEMLTRQIPYEGLSIYQVLESVRLNRRPVVPASCPTVLSHLMRKCWEHNPAARPSFKDVLRTLGRLPSAEGWKTKTVGLEGDEQGRAAGAERRNTLEVTQRTPVGDWSLQVESVSSDEEDGDSDDDDDDDGDDDESSGEGSSCGGDDRGENEFDSPESSNHQDSSLSPEKKEATSSRRRSPQTQMLPEESFSDKVKDEKTSASAEETVKRLSVVLPTESLAEDEQEVVFGDHCWRQESVHDAEQIPSPDERQSNRPSRRTDTAAKLIEKYLPATKLGSALSKSCDLHPQGQTDRRYSSDKLLPLRHSMDRPKPEVPPRKDDGPVRRQGPDTSAHSCHEISETRSKDFHSDLPSKDATTTSLSDDVDPRSSFKDGSDKGEITSYVPSFLKDKPTPSPRMSIAPTPQDTTNWGKTVNRSLDLPMLSSFMKSLDKAEGKPTMRSADVSHKARFLAKSGTGQRTSVSQVAGFEEEDHRSSYLTQVSEEFKSCEPIPSLKKQVNNNRQTHNRQTHDRQTHNRQTHDRQTQHELDNVEQTRLDCSLHKTFLESPLETSESEKRFPFLSELLVAAAKRTDENADLASGSSISRVTNPDFGKSERQNVLLSSDSSNHSELLLRDKSEHQRISLSTDSSTPSEQLKALVLSSDSSGDTTKCQDKDCEKAISDPVLHGPEDTLPSRPRRLSADSDSDSSTEVDNLSVDSLSLSTDEVDFSVVRGPGADHSAATVLADISSSLSQATSAKGIQNKSNTENIPQLSSKSMCKSNNDRHQFANRESFYLLESHNEDPPFVIESPQSVNSSHVKETSPNQQFVGADSVMCHRPGVDFGLTGHDGESQQDSGNEAGRNDSFSTSQVVGKNVDGIHKSTNGDDKFERDSLEEGPEMVQHQVNKTAGKELSRKQLVKNKMNSQSSSKNSEKNVYDRKSPWSATVNRVPIPKLQFSAADIISQKGKLSKAKELAPHVQRGANSGPPPGAHFSLRASMLLAQKGQLRPVVSREPTSPTKLLERSQQGSVPSVASILKRAMTDRRFAMGDNLDSHDVTPDASWSLQDEELPT</sequence>
<feature type="compositionally biased region" description="Basic and acidic residues" evidence="7">
    <location>
        <begin position="443"/>
        <end position="455"/>
    </location>
</feature>
<keyword evidence="2" id="KW-0808">Transferase</keyword>
<dbReference type="InterPro" id="IPR051681">
    <property type="entry name" value="Ser/Thr_Kinases-Pseudokinases"/>
</dbReference>
<feature type="compositionally biased region" description="Basic and acidic residues" evidence="7">
    <location>
        <begin position="551"/>
        <end position="560"/>
    </location>
</feature>
<gene>
    <name evidence="10" type="primary">LOC101852822</name>
</gene>
<feature type="compositionally biased region" description="Basic and acidic residues" evidence="7">
    <location>
        <begin position="666"/>
        <end position="688"/>
    </location>
</feature>
<dbReference type="PANTHER" id="PTHR44329">
    <property type="entry name" value="SERINE/THREONINE-PROTEIN KINASE TNNI3K-RELATED"/>
    <property type="match status" value="1"/>
</dbReference>
<dbReference type="GeneID" id="101852822"/>
<dbReference type="SUPFAM" id="SSF56112">
    <property type="entry name" value="Protein kinase-like (PK-like)"/>
    <property type="match status" value="1"/>
</dbReference>
<feature type="compositionally biased region" description="Basic and acidic residues" evidence="7">
    <location>
        <begin position="1217"/>
        <end position="1234"/>
    </location>
</feature>
<feature type="compositionally biased region" description="Polar residues" evidence="7">
    <location>
        <begin position="67"/>
        <end position="81"/>
    </location>
</feature>
<dbReference type="InterPro" id="IPR008271">
    <property type="entry name" value="Ser/Thr_kinase_AS"/>
</dbReference>
<feature type="region of interest" description="Disordered" evidence="7">
    <location>
        <begin position="1180"/>
        <end position="1281"/>
    </location>
</feature>
<feature type="compositionally biased region" description="Polar residues" evidence="7">
    <location>
        <begin position="983"/>
        <end position="994"/>
    </location>
</feature>